<protein>
    <submittedName>
        <fullName evidence="2">Uncharacterized protein</fullName>
    </submittedName>
</protein>
<evidence type="ECO:0000313" key="5">
    <source>
        <dbReference type="Proteomes" id="UP000501753"/>
    </source>
</evidence>
<sequence length="75" mass="7799">MGFRKPHRDETSPDHTCTRPEARSGAPLPSPRSAGAPRDPAVPHAETAYDHGVLGQGAPVSHSVLSPAQKVKGPA</sequence>
<name>A0A3Q9KUE1_STRGD</name>
<dbReference type="EMBL" id="CP029078">
    <property type="protein sequence ID" value="QCN85736.1"/>
    <property type="molecule type" value="Genomic_DNA"/>
</dbReference>
<organism evidence="2 4">
    <name type="scientific">Streptomyces griseoviridis</name>
    <dbReference type="NCBI Taxonomy" id="45398"/>
    <lineage>
        <taxon>Bacteria</taxon>
        <taxon>Bacillati</taxon>
        <taxon>Actinomycetota</taxon>
        <taxon>Actinomycetes</taxon>
        <taxon>Kitasatosporales</taxon>
        <taxon>Streptomycetaceae</taxon>
        <taxon>Streptomyces</taxon>
    </lineage>
</organism>
<feature type="compositionally biased region" description="Basic and acidic residues" evidence="1">
    <location>
        <begin position="7"/>
        <end position="22"/>
    </location>
</feature>
<evidence type="ECO:0000256" key="1">
    <source>
        <dbReference type="SAM" id="MobiDB-lite"/>
    </source>
</evidence>
<evidence type="ECO:0000313" key="3">
    <source>
        <dbReference type="EMBL" id="QCN85736.1"/>
    </source>
</evidence>
<dbReference type="KEGG" id="sgd:ELQ87_26695"/>
<reference evidence="3 5" key="1">
    <citation type="submission" date="2018-04" db="EMBL/GenBank/DDBJ databases">
        <title>Complete genome sequences of Streptomyces griseoviridis K61 and characterization of antagonistic properties of biological control agents.</title>
        <authorList>
            <person name="Mariita R.M."/>
            <person name="Sello J.K."/>
        </authorList>
    </citation>
    <scope>NUCLEOTIDE SEQUENCE [LARGE SCALE GENOMIC DNA]</scope>
    <source>
        <strain evidence="3 5">K61</strain>
    </source>
</reference>
<dbReference type="EMBL" id="CP034687">
    <property type="protein sequence ID" value="AZS87415.1"/>
    <property type="molecule type" value="Genomic_DNA"/>
</dbReference>
<feature type="region of interest" description="Disordered" evidence="1">
    <location>
        <begin position="1"/>
        <end position="75"/>
    </location>
</feature>
<keyword evidence="5" id="KW-1185">Reference proteome</keyword>
<gene>
    <name evidence="3" type="ORF">DDJ31_12575</name>
    <name evidence="2" type="ORF">ELQ87_26695</name>
</gene>
<evidence type="ECO:0000313" key="4">
    <source>
        <dbReference type="Proteomes" id="UP000271291"/>
    </source>
</evidence>
<accession>A0A3Q9KUE1</accession>
<proteinExistence type="predicted"/>
<dbReference type="Proteomes" id="UP000271291">
    <property type="component" value="Chromosome"/>
</dbReference>
<evidence type="ECO:0000313" key="2">
    <source>
        <dbReference type="EMBL" id="AZS87415.1"/>
    </source>
</evidence>
<reference evidence="2 4" key="2">
    <citation type="submission" date="2018-12" db="EMBL/GenBank/DDBJ databases">
        <title>Streptomyces griseoviridis F1-27 complete genome.</title>
        <authorList>
            <person name="Mariita R.M."/>
            <person name="Sello J.K."/>
        </authorList>
    </citation>
    <scope>NUCLEOTIDE SEQUENCE [LARGE SCALE GENOMIC DNA]</scope>
    <source>
        <strain evidence="2 4">F1-27</strain>
    </source>
</reference>
<dbReference type="AlphaFoldDB" id="A0A3Q9KUE1"/>
<dbReference type="Proteomes" id="UP000501753">
    <property type="component" value="Chromosome"/>
</dbReference>